<accession>A0A1M6HVU3</accession>
<evidence type="ECO:0008006" key="7">
    <source>
        <dbReference type="Google" id="ProtNLM"/>
    </source>
</evidence>
<dbReference type="EMBL" id="FQYY01000025">
    <property type="protein sequence ID" value="SHJ26283.1"/>
    <property type="molecule type" value="Genomic_DNA"/>
</dbReference>
<dbReference type="InterPro" id="IPR012093">
    <property type="entry name" value="Pirin"/>
</dbReference>
<dbReference type="InterPro" id="IPR003829">
    <property type="entry name" value="Pirin_N_dom"/>
</dbReference>
<comment type="similarity">
    <text evidence="1 2">Belongs to the pirin family.</text>
</comment>
<evidence type="ECO:0000259" key="3">
    <source>
        <dbReference type="Pfam" id="PF02678"/>
    </source>
</evidence>
<dbReference type="Gene3D" id="2.60.120.10">
    <property type="entry name" value="Jelly Rolls"/>
    <property type="match status" value="2"/>
</dbReference>
<protein>
    <recommendedName>
        <fullName evidence="7">Pirin family protein</fullName>
    </recommendedName>
</protein>
<evidence type="ECO:0000313" key="6">
    <source>
        <dbReference type="Proteomes" id="UP000184225"/>
    </source>
</evidence>
<dbReference type="InterPro" id="IPR041602">
    <property type="entry name" value="Quercetinase_C"/>
</dbReference>
<dbReference type="InterPro" id="IPR011051">
    <property type="entry name" value="RmlC_Cupin_sf"/>
</dbReference>
<dbReference type="CDD" id="cd02910">
    <property type="entry name" value="cupin_Yhhw_N"/>
    <property type="match status" value="1"/>
</dbReference>
<dbReference type="AlphaFoldDB" id="A0A1M6HVU3"/>
<dbReference type="STRING" id="579105.SAMN04488096_1253"/>
<dbReference type="Proteomes" id="UP000184225">
    <property type="component" value="Unassembled WGS sequence"/>
</dbReference>
<feature type="domain" description="Quercetin 2,3-dioxygenase C-terminal cupin" evidence="4">
    <location>
        <begin position="203"/>
        <end position="288"/>
    </location>
</feature>
<keyword evidence="6" id="KW-1185">Reference proteome</keyword>
<dbReference type="InterPro" id="IPR014710">
    <property type="entry name" value="RmlC-like_jellyroll"/>
</dbReference>
<reference evidence="5 6" key="1">
    <citation type="submission" date="2016-11" db="EMBL/GenBank/DDBJ databases">
        <authorList>
            <person name="Jaros S."/>
            <person name="Januszkiewicz K."/>
            <person name="Wedrychowicz H."/>
        </authorList>
    </citation>
    <scope>NUCLEOTIDE SEQUENCE [LARGE SCALE GENOMIC DNA]</scope>
    <source>
        <strain evidence="5 6">DSM 21425</strain>
    </source>
</reference>
<gene>
    <name evidence="5" type="ORF">SAMN04488096_1253</name>
</gene>
<dbReference type="PANTHER" id="PTHR43212:SF3">
    <property type="entry name" value="QUERCETIN 2,3-DIOXYGENASE"/>
    <property type="match status" value="1"/>
</dbReference>
<evidence type="ECO:0000256" key="2">
    <source>
        <dbReference type="RuleBase" id="RU003457"/>
    </source>
</evidence>
<evidence type="ECO:0000259" key="4">
    <source>
        <dbReference type="Pfam" id="PF17954"/>
    </source>
</evidence>
<name>A0A1M6HVU3_9FLAO</name>
<dbReference type="PANTHER" id="PTHR43212">
    <property type="entry name" value="QUERCETIN 2,3-DIOXYGENASE"/>
    <property type="match status" value="1"/>
</dbReference>
<proteinExistence type="inferred from homology"/>
<dbReference type="Pfam" id="PF17954">
    <property type="entry name" value="Pirin_C_2"/>
    <property type="match status" value="1"/>
</dbReference>
<evidence type="ECO:0000313" key="5">
    <source>
        <dbReference type="EMBL" id="SHJ26283.1"/>
    </source>
</evidence>
<dbReference type="Pfam" id="PF02678">
    <property type="entry name" value="Pirin"/>
    <property type="match status" value="1"/>
</dbReference>
<sequence>MNRKKFLKNALMASVAGIVTPQVLKATNSDSTKSSYDTLMEQVGFNHLPNKNIKTMNTVIHKAETRGKANHGWLNSYHTFSFANYQNPERMNFGVLRVLNDDIVQAGMGFGTHPHDNMEIISIPLEGDLEHKDSMGNVAIIKEGDVQIMSAGTGLTHSEKNKNSDKEVKFLQIWVFPKEKNVTPRYDQISIKEIAKENEFYQVVSPNKEDQGVWLHQDAWFNLGNFTKGSSDEYKIKKEGNGVYVFILDGEVEIVGENLSKRDGMGVWNTDSINVKATENARVLLMEVPMNR</sequence>
<organism evidence="5 6">
    <name type="scientific">Mesonia phycicola</name>
    <dbReference type="NCBI Taxonomy" id="579105"/>
    <lineage>
        <taxon>Bacteria</taxon>
        <taxon>Pseudomonadati</taxon>
        <taxon>Bacteroidota</taxon>
        <taxon>Flavobacteriia</taxon>
        <taxon>Flavobacteriales</taxon>
        <taxon>Flavobacteriaceae</taxon>
        <taxon>Mesonia</taxon>
    </lineage>
</organism>
<dbReference type="SUPFAM" id="SSF51182">
    <property type="entry name" value="RmlC-like cupins"/>
    <property type="match status" value="1"/>
</dbReference>
<evidence type="ECO:0000256" key="1">
    <source>
        <dbReference type="ARBA" id="ARBA00008416"/>
    </source>
</evidence>
<feature type="domain" description="Pirin N-terminal" evidence="3">
    <location>
        <begin position="65"/>
        <end position="175"/>
    </location>
</feature>